<keyword evidence="3 6" id="KW-0812">Transmembrane</keyword>
<evidence type="ECO:0000313" key="8">
    <source>
        <dbReference type="Proteomes" id="UP001317629"/>
    </source>
</evidence>
<dbReference type="EMBL" id="AP027142">
    <property type="protein sequence ID" value="BDV34858.1"/>
    <property type="molecule type" value="Genomic_DNA"/>
</dbReference>
<dbReference type="RefSeq" id="WP_202073415.1">
    <property type="nucleotide sequence ID" value="NZ_AP027142.1"/>
</dbReference>
<evidence type="ECO:0000256" key="5">
    <source>
        <dbReference type="ARBA" id="ARBA00023136"/>
    </source>
</evidence>
<feature type="transmembrane region" description="Helical" evidence="6">
    <location>
        <begin position="161"/>
        <end position="179"/>
    </location>
</feature>
<dbReference type="PANTHER" id="PTHR21716">
    <property type="entry name" value="TRANSMEMBRANE PROTEIN"/>
    <property type="match status" value="1"/>
</dbReference>
<accession>A0ABN6VGP2</accession>
<dbReference type="InterPro" id="IPR002549">
    <property type="entry name" value="AI-2E-like"/>
</dbReference>
<organism evidence="7 8">
    <name type="scientific">Methylocystis iwaonis</name>
    <dbReference type="NCBI Taxonomy" id="2885079"/>
    <lineage>
        <taxon>Bacteria</taxon>
        <taxon>Pseudomonadati</taxon>
        <taxon>Pseudomonadota</taxon>
        <taxon>Alphaproteobacteria</taxon>
        <taxon>Hyphomicrobiales</taxon>
        <taxon>Methylocystaceae</taxon>
        <taxon>Methylocystis</taxon>
    </lineage>
</organism>
<dbReference type="PANTHER" id="PTHR21716:SF4">
    <property type="entry name" value="TRANSMEMBRANE PROTEIN 245"/>
    <property type="match status" value="1"/>
</dbReference>
<feature type="transmembrane region" description="Helical" evidence="6">
    <location>
        <begin position="34"/>
        <end position="62"/>
    </location>
</feature>
<comment type="similarity">
    <text evidence="2">Belongs to the autoinducer-2 exporter (AI-2E) (TC 2.A.86) family.</text>
</comment>
<dbReference type="Pfam" id="PF01594">
    <property type="entry name" value="AI-2E_transport"/>
    <property type="match status" value="1"/>
</dbReference>
<feature type="transmembrane region" description="Helical" evidence="6">
    <location>
        <begin position="313"/>
        <end position="343"/>
    </location>
</feature>
<reference evidence="7 8" key="1">
    <citation type="journal article" date="2023" name="Int. J. Syst. Evol. Microbiol.">
        <title>Methylocystis iwaonis sp. nov., a type II methane-oxidizing bacterium from surface soil of a rice paddy field in Japan, and emended description of the genus Methylocystis (ex Whittenbury et al. 1970) Bowman et al. 1993.</title>
        <authorList>
            <person name="Kaise H."/>
            <person name="Sawadogo J.B."/>
            <person name="Alam M.S."/>
            <person name="Ueno C."/>
            <person name="Dianou D."/>
            <person name="Shinjo R."/>
            <person name="Asakawa S."/>
        </authorList>
    </citation>
    <scope>NUCLEOTIDE SEQUENCE [LARGE SCALE GENOMIC DNA]</scope>
    <source>
        <strain evidence="7 8">SS37A-Re</strain>
    </source>
</reference>
<gene>
    <name evidence="7" type="ORF">SS37A_23870</name>
</gene>
<evidence type="ECO:0000256" key="3">
    <source>
        <dbReference type="ARBA" id="ARBA00022692"/>
    </source>
</evidence>
<protein>
    <submittedName>
        <fullName evidence="7">AI-2E family transporter</fullName>
    </submittedName>
</protein>
<feature type="transmembrane region" description="Helical" evidence="6">
    <location>
        <begin position="242"/>
        <end position="264"/>
    </location>
</feature>
<keyword evidence="5 6" id="KW-0472">Membrane</keyword>
<feature type="transmembrane region" description="Helical" evidence="6">
    <location>
        <begin position="74"/>
        <end position="96"/>
    </location>
</feature>
<evidence type="ECO:0000313" key="7">
    <source>
        <dbReference type="EMBL" id="BDV34858.1"/>
    </source>
</evidence>
<sequence>MADRIKVEEAQLVELTTGGEPIDVYLLVRLGFTALFVIVTALIVEPYFASLTWALVLAVLFVRPHRWFESRVGPNTAAALSVTSVALIIVAPLLFISQRLIAEALAGVTYIQKAVSEGNWGAFLDAHPWLKWLGERVDAPTIAARIGEFLTNIGASLLKQSTGQAITLVLAFYLLFFFLRDRRTGLDALVRLSPFSNVETGKLIIRVRDTIHATIFGTLAVAALQGALGGFMFWWLGFPSPALWAVVMGVISIIPVLGSFVIWIPATIYLFLEDRWADAITLALWGGVVISTADNVVRPLLVGETLRLHTAPAFVAMLGGLQLFGAHGLILGPIAFTMTTLMLEFWRRRSGPEQHEE</sequence>
<keyword evidence="4 6" id="KW-1133">Transmembrane helix</keyword>
<evidence type="ECO:0000256" key="6">
    <source>
        <dbReference type="SAM" id="Phobius"/>
    </source>
</evidence>
<evidence type="ECO:0000256" key="1">
    <source>
        <dbReference type="ARBA" id="ARBA00004141"/>
    </source>
</evidence>
<evidence type="ECO:0000256" key="2">
    <source>
        <dbReference type="ARBA" id="ARBA00009773"/>
    </source>
</evidence>
<dbReference type="Proteomes" id="UP001317629">
    <property type="component" value="Chromosome"/>
</dbReference>
<name>A0ABN6VGP2_9HYPH</name>
<feature type="transmembrane region" description="Helical" evidence="6">
    <location>
        <begin position="211"/>
        <end position="236"/>
    </location>
</feature>
<feature type="transmembrane region" description="Helical" evidence="6">
    <location>
        <begin position="276"/>
        <end position="293"/>
    </location>
</feature>
<comment type="subcellular location">
    <subcellularLocation>
        <location evidence="1">Membrane</location>
        <topology evidence="1">Multi-pass membrane protein</topology>
    </subcellularLocation>
</comment>
<evidence type="ECO:0000256" key="4">
    <source>
        <dbReference type="ARBA" id="ARBA00022989"/>
    </source>
</evidence>
<keyword evidence="8" id="KW-1185">Reference proteome</keyword>
<proteinExistence type="inferred from homology"/>